<comment type="caution">
    <text evidence="1">The sequence shown here is derived from an EMBL/GenBank/DDBJ whole genome shotgun (WGS) entry which is preliminary data.</text>
</comment>
<dbReference type="SUPFAM" id="SSF81901">
    <property type="entry name" value="HCP-like"/>
    <property type="match status" value="1"/>
</dbReference>
<dbReference type="RefSeq" id="WP_055471774.1">
    <property type="nucleotide sequence ID" value="NZ_JBIRWE010000010.1"/>
</dbReference>
<dbReference type="Pfam" id="PF13374">
    <property type="entry name" value="TPR_10"/>
    <property type="match status" value="1"/>
</dbReference>
<dbReference type="Proteomes" id="UP001611548">
    <property type="component" value="Unassembled WGS sequence"/>
</dbReference>
<dbReference type="EMBL" id="JBIRWE010000010">
    <property type="protein sequence ID" value="MFI1966565.1"/>
    <property type="molecule type" value="Genomic_DNA"/>
</dbReference>
<dbReference type="Gene3D" id="1.25.40.10">
    <property type="entry name" value="Tetratricopeptide repeat domain"/>
    <property type="match status" value="1"/>
</dbReference>
<evidence type="ECO:0000313" key="2">
    <source>
        <dbReference type="Proteomes" id="UP001611548"/>
    </source>
</evidence>
<dbReference type="InterPro" id="IPR011990">
    <property type="entry name" value="TPR-like_helical_dom_sf"/>
</dbReference>
<protein>
    <submittedName>
        <fullName evidence="1">Tetratricopeptide repeat protein</fullName>
    </submittedName>
</protein>
<name>A0ABW7UVE5_9ACTN</name>
<organism evidence="1 2">
    <name type="scientific">Streptomyces pathocidini</name>
    <dbReference type="NCBI Taxonomy" id="1650571"/>
    <lineage>
        <taxon>Bacteria</taxon>
        <taxon>Bacillati</taxon>
        <taxon>Actinomycetota</taxon>
        <taxon>Actinomycetes</taxon>
        <taxon>Kitasatosporales</taxon>
        <taxon>Streptomycetaceae</taxon>
        <taxon>Streptomyces</taxon>
    </lineage>
</organism>
<gene>
    <name evidence="1" type="ORF">ACH429_21050</name>
</gene>
<reference evidence="1 2" key="1">
    <citation type="submission" date="2024-10" db="EMBL/GenBank/DDBJ databases">
        <title>The Natural Products Discovery Center: Release of the First 8490 Sequenced Strains for Exploring Actinobacteria Biosynthetic Diversity.</title>
        <authorList>
            <person name="Kalkreuter E."/>
            <person name="Kautsar S.A."/>
            <person name="Yang D."/>
            <person name="Bader C.D."/>
            <person name="Teijaro C.N."/>
            <person name="Fluegel L."/>
            <person name="Davis C.M."/>
            <person name="Simpson J.R."/>
            <person name="Lauterbach L."/>
            <person name="Steele A.D."/>
            <person name="Gui C."/>
            <person name="Meng S."/>
            <person name="Li G."/>
            <person name="Viehrig K."/>
            <person name="Ye F."/>
            <person name="Su P."/>
            <person name="Kiefer A.F."/>
            <person name="Nichols A."/>
            <person name="Cepeda A.J."/>
            <person name="Yan W."/>
            <person name="Fan B."/>
            <person name="Jiang Y."/>
            <person name="Adhikari A."/>
            <person name="Zheng C.-J."/>
            <person name="Schuster L."/>
            <person name="Cowan T.M."/>
            <person name="Smanski M.J."/>
            <person name="Chevrette M.G."/>
            <person name="De Carvalho L.P.S."/>
            <person name="Shen B."/>
        </authorList>
    </citation>
    <scope>NUCLEOTIDE SEQUENCE [LARGE SCALE GENOMIC DNA]</scope>
    <source>
        <strain evidence="1 2">NPDC020327</strain>
    </source>
</reference>
<accession>A0ABW7UVE5</accession>
<proteinExistence type="predicted"/>
<evidence type="ECO:0000313" key="1">
    <source>
        <dbReference type="EMBL" id="MFI1966565.1"/>
    </source>
</evidence>
<keyword evidence="2" id="KW-1185">Reference proteome</keyword>
<sequence>MKQWWSKRSGRQGDDLGERAQRLFGQGEREAALGLWREAARGGDASAAARLVIECAADGKYDEALRWRATAAEGGVPIAAHEPGVRLRDSGRQSAAEGWWRRAAEAENDDISREHLGIALRERGRPDEAEEWLRAGAERGHGGCARELAALYVQRSKWAEGEQARQEHASRALNWAQRAAVSGDAKARVMLLKLQK</sequence>